<keyword evidence="2" id="KW-1185">Reference proteome</keyword>
<organism evidence="1 2">
    <name type="scientific">Candidatus Nitrospira nitrosa</name>
    <dbReference type="NCBI Taxonomy" id="1742972"/>
    <lineage>
        <taxon>Bacteria</taxon>
        <taxon>Pseudomonadati</taxon>
        <taxon>Nitrospirota</taxon>
        <taxon>Nitrospiria</taxon>
        <taxon>Nitrospirales</taxon>
        <taxon>Nitrospiraceae</taxon>
        <taxon>Nitrospira</taxon>
    </lineage>
</organism>
<reference evidence="1 2" key="1">
    <citation type="submission" date="2015-10" db="EMBL/GenBank/DDBJ databases">
        <authorList>
            <person name="Gilbert D.G."/>
        </authorList>
    </citation>
    <scope>NUCLEOTIDE SEQUENCE [LARGE SCALE GENOMIC DNA]</scope>
    <source>
        <strain evidence="1">COMA1</strain>
    </source>
</reference>
<protein>
    <recommendedName>
        <fullName evidence="3">Lipoprotein</fullName>
    </recommendedName>
</protein>
<evidence type="ECO:0008006" key="3">
    <source>
        <dbReference type="Google" id="ProtNLM"/>
    </source>
</evidence>
<accession>A0A0S4L690</accession>
<dbReference type="EMBL" id="CZQA01000001">
    <property type="protein sequence ID" value="CUS33265.1"/>
    <property type="molecule type" value="Genomic_DNA"/>
</dbReference>
<dbReference type="OrthoDB" id="9785716at2"/>
<dbReference type="RefSeq" id="WP_090744680.1">
    <property type="nucleotide sequence ID" value="NZ_CZQA01000001.1"/>
</dbReference>
<evidence type="ECO:0000313" key="1">
    <source>
        <dbReference type="EMBL" id="CUS33265.1"/>
    </source>
</evidence>
<gene>
    <name evidence="1" type="ORF">COMA1_11055</name>
</gene>
<dbReference type="AlphaFoldDB" id="A0A0S4L690"/>
<dbReference type="PROSITE" id="PS51257">
    <property type="entry name" value="PROKAR_LIPOPROTEIN"/>
    <property type="match status" value="1"/>
</dbReference>
<sequence length="142" mass="15910">MRSIISRMVPLVLGALVSLALLGCNVIRVSFNTSLGPEDVTFIVPGKTTLSEVVAKLGAPHSIIDSDTGVVATYRFFDVKYSRVNFGWLAKPWTPVDPDLIFSRTGLGVDAFQILCDSRWVVLHQEFQRHLIRPPFYPYPFQ</sequence>
<name>A0A0S4L690_9BACT</name>
<dbReference type="STRING" id="1742972.COMA1_11055"/>
<evidence type="ECO:0000313" key="2">
    <source>
        <dbReference type="Proteomes" id="UP000199032"/>
    </source>
</evidence>
<dbReference type="Proteomes" id="UP000199032">
    <property type="component" value="Unassembled WGS sequence"/>
</dbReference>
<proteinExistence type="predicted"/>